<name>A0A4Q9Q040_9APHY</name>
<organism evidence="1 2">
    <name type="scientific">Dichomitus squalens</name>
    <dbReference type="NCBI Taxonomy" id="114155"/>
    <lineage>
        <taxon>Eukaryota</taxon>
        <taxon>Fungi</taxon>
        <taxon>Dikarya</taxon>
        <taxon>Basidiomycota</taxon>
        <taxon>Agaricomycotina</taxon>
        <taxon>Agaricomycetes</taxon>
        <taxon>Polyporales</taxon>
        <taxon>Polyporaceae</taxon>
        <taxon>Dichomitus</taxon>
    </lineage>
</organism>
<protein>
    <submittedName>
        <fullName evidence="1">Uncharacterized protein</fullName>
    </submittedName>
</protein>
<sequence length="140" mass="15612">MTSYLLFAPLSKAYADLSPSLACRIRHLRLNKVARVTVVQISSVSKAASCRRIHPHEHDCVRSPNSPRVRFAMPEHIAVITQISAVAQGRAPSQFETSFSRKSAQIATGRPSYRQRVAADLRLFLLGGQDGRESLNPRRF</sequence>
<reference evidence="1 2" key="1">
    <citation type="submission" date="2019-01" db="EMBL/GenBank/DDBJ databases">
        <title>Draft genome sequences of three monokaryotic isolates of the white-rot basidiomycete fungus Dichomitus squalens.</title>
        <authorList>
            <consortium name="DOE Joint Genome Institute"/>
            <person name="Lopez S.C."/>
            <person name="Andreopoulos B."/>
            <person name="Pangilinan J."/>
            <person name="Lipzen A."/>
            <person name="Riley R."/>
            <person name="Ahrendt S."/>
            <person name="Ng V."/>
            <person name="Barry K."/>
            <person name="Daum C."/>
            <person name="Grigoriev I.V."/>
            <person name="Hilden K.S."/>
            <person name="Makela M.R."/>
            <person name="de Vries R.P."/>
        </authorList>
    </citation>
    <scope>NUCLEOTIDE SEQUENCE [LARGE SCALE GENOMIC DNA]</scope>
    <source>
        <strain evidence="1 2">CBS 464.89</strain>
    </source>
</reference>
<proteinExistence type="predicted"/>
<dbReference type="EMBL" id="ML145105">
    <property type="protein sequence ID" value="TBU60345.1"/>
    <property type="molecule type" value="Genomic_DNA"/>
</dbReference>
<evidence type="ECO:0000313" key="1">
    <source>
        <dbReference type="EMBL" id="TBU60345.1"/>
    </source>
</evidence>
<dbReference type="Proteomes" id="UP000292082">
    <property type="component" value="Unassembled WGS sequence"/>
</dbReference>
<evidence type="ECO:0000313" key="2">
    <source>
        <dbReference type="Proteomes" id="UP000292082"/>
    </source>
</evidence>
<keyword evidence="2" id="KW-1185">Reference proteome</keyword>
<accession>A0A4Q9Q040</accession>
<gene>
    <name evidence="1" type="ORF">BD310DRAFT_328116</name>
</gene>
<dbReference type="AlphaFoldDB" id="A0A4Q9Q040"/>